<sequence>MLELKLLRKLKKEPYSEYKPVKGLSKLDIQCMYAIFEQYYLNTSLELFESDLSEKTGVFIVRDPKSDKLVGFSTITERDFIADGKVHHAFFSGDTIIEEAYWGSRALQRAMYRYVILYKLRYPTKPVYWMLISKGFKTYLLLANNYYTYYPHYGNKHQFLQEYVEAYCQQYYAKYYDKESGLLNFGDDYQALRPDVAPITEEMRLQNSKIEFFEKCNPTWVKGTELPCIGEIHWKDLYMYVQRFLSKSVSKGKNRNKPVNVVVTPEIIHEDSKVA</sequence>
<name>A0A6G8RWJ3_9GAMM</name>
<dbReference type="EMBL" id="CP049801">
    <property type="protein sequence ID" value="QIO06316.1"/>
    <property type="molecule type" value="Genomic_DNA"/>
</dbReference>
<proteinExistence type="predicted"/>
<gene>
    <name evidence="1" type="ORF">G8E00_10310</name>
</gene>
<keyword evidence="2" id="KW-1185">Reference proteome</keyword>
<accession>A0A6G8RWJ3</accession>
<evidence type="ECO:0000313" key="2">
    <source>
        <dbReference type="Proteomes" id="UP000502297"/>
    </source>
</evidence>
<dbReference type="Proteomes" id="UP000502297">
    <property type="component" value="Chromosome"/>
</dbReference>
<dbReference type="KEGG" id="asha:G8E00_10310"/>
<dbReference type="RefSeq" id="WP_166224355.1">
    <property type="nucleotide sequence ID" value="NZ_CP049801.1"/>
</dbReference>
<dbReference type="AlphaFoldDB" id="A0A6G8RWJ3"/>
<reference evidence="1 2" key="1">
    <citation type="submission" date="2020-03" db="EMBL/GenBank/DDBJ databases">
        <authorList>
            <person name="Zhu W."/>
        </authorList>
    </citation>
    <scope>NUCLEOTIDE SEQUENCE [LARGE SCALE GENOMIC DNA]</scope>
    <source>
        <strain evidence="1 2">323-1</strain>
    </source>
</reference>
<organism evidence="1 2">
    <name type="scientific">Acinetobacter shaoyimingii</name>
    <dbReference type="NCBI Taxonomy" id="2715164"/>
    <lineage>
        <taxon>Bacteria</taxon>
        <taxon>Pseudomonadati</taxon>
        <taxon>Pseudomonadota</taxon>
        <taxon>Gammaproteobacteria</taxon>
        <taxon>Moraxellales</taxon>
        <taxon>Moraxellaceae</taxon>
        <taxon>Acinetobacter</taxon>
    </lineage>
</organism>
<evidence type="ECO:0000313" key="1">
    <source>
        <dbReference type="EMBL" id="QIO06316.1"/>
    </source>
</evidence>
<protein>
    <submittedName>
        <fullName evidence="1">Uncharacterized protein</fullName>
    </submittedName>
</protein>